<proteinExistence type="predicted"/>
<keyword evidence="5" id="KW-1185">Reference proteome</keyword>
<name>A0ABY4L3Q9_THEAE</name>
<evidence type="ECO:0000259" key="3">
    <source>
        <dbReference type="Pfam" id="PF00501"/>
    </source>
</evidence>
<keyword evidence="1" id="KW-0547">Nucleotide-binding</keyword>
<evidence type="ECO:0000256" key="1">
    <source>
        <dbReference type="ARBA" id="ARBA00022741"/>
    </source>
</evidence>
<dbReference type="InterPro" id="IPR042099">
    <property type="entry name" value="ANL_N_sf"/>
</dbReference>
<dbReference type="RefSeq" id="WP_248593226.1">
    <property type="nucleotide sequence ID" value="NZ_BAABEB010000027.1"/>
</dbReference>
<feature type="domain" description="AMP-dependent synthetase/ligase" evidence="3">
    <location>
        <begin position="25"/>
        <end position="424"/>
    </location>
</feature>
<keyword evidence="2" id="KW-0067">ATP-binding</keyword>
<dbReference type="Gene3D" id="3.40.50.12780">
    <property type="entry name" value="N-terminal domain of ligase-like"/>
    <property type="match status" value="1"/>
</dbReference>
<evidence type="ECO:0000313" key="5">
    <source>
        <dbReference type="Proteomes" id="UP000832041"/>
    </source>
</evidence>
<accession>A0ABY4L3Q9</accession>
<evidence type="ECO:0000256" key="2">
    <source>
        <dbReference type="ARBA" id="ARBA00022840"/>
    </source>
</evidence>
<reference evidence="4 5" key="1">
    <citation type="submission" date="2020-04" db="EMBL/GenBank/DDBJ databases">
        <title>Thermobifida alba genome sequencing and assembly.</title>
        <authorList>
            <person name="Luzics S."/>
            <person name="Horvath B."/>
            <person name="Nagy I."/>
            <person name="Toth A."/>
            <person name="Nagy I."/>
            <person name="Kukolya J."/>
        </authorList>
    </citation>
    <scope>NUCLEOTIDE SEQUENCE [LARGE SCALE GENOMIC DNA]</scope>
    <source>
        <strain evidence="4 5">DSM 43795</strain>
    </source>
</reference>
<dbReference type="InterPro" id="IPR000873">
    <property type="entry name" value="AMP-dep_synth/lig_dom"/>
</dbReference>
<evidence type="ECO:0000313" key="4">
    <source>
        <dbReference type="EMBL" id="UPT20930.1"/>
    </source>
</evidence>
<sequence>MRQSRTPDSPLPRPEVLGELVYLCAQRDGDDTVLQRPVEDGWRDVGATEFLTSVTKLAKGLIAAGVSRGDRVLVAVPDGYERTLLALAVWAAGGVVVWLPPRCSPGLLRWALRDSRPAVAVLRDQRQAWVAASLQHELVDLGRVWTLDGAGLEAIAKPGAYMDGTAVRFRVEEGSAQDTALIYYTTTARRRVRGAVLSHRNLLAAASAALQRLSPLLRDLPPGEAVTLLGPGTPGFVGCVAAVAGILGGVRIAFAQPGQSFAHQVREFAPTLLVADAAFLTGVYEVERSRAQQQGGWDGAQGFETATRLAVDLGQKKRRPWQRMSRAIYDWAFARVRDALGGRVRAVLCPQGGLEPRMAHYYEGLGISVLEGFGLVQTGGLVTLTVPGECRPGTVGPALDGTEVKIADDSEVLVRGPGVFTGYHNAVGDSEQVLPDGWLATGWLGDLDEQGHLSLRGRRDSLRPRGSAELPPVVGQVVEAPARAVTADYAALETRLLEHPLISQVIVLGEGRPYATALITLKREQLEYWRLVNNLPLSVPVEQIALTPEVGAEIRRAVEEVNNGIPPELTIRAFHVLPEEFSQASGLLLPSGRLRRDAVLRAFAEEIEALYEPPPLDRGR</sequence>
<dbReference type="SUPFAM" id="SSF56801">
    <property type="entry name" value="Acetyl-CoA synthetase-like"/>
    <property type="match status" value="1"/>
</dbReference>
<dbReference type="Pfam" id="PF23562">
    <property type="entry name" value="AMP-binding_C_3"/>
    <property type="match status" value="1"/>
</dbReference>
<dbReference type="PANTHER" id="PTHR43272:SF33">
    <property type="entry name" value="AMP-BINDING DOMAIN-CONTAINING PROTEIN-RELATED"/>
    <property type="match status" value="1"/>
</dbReference>
<gene>
    <name evidence="4" type="ORF">FOF52_08120</name>
</gene>
<dbReference type="Pfam" id="PF00501">
    <property type="entry name" value="AMP-binding"/>
    <property type="match status" value="1"/>
</dbReference>
<dbReference type="Proteomes" id="UP000832041">
    <property type="component" value="Chromosome"/>
</dbReference>
<dbReference type="GO" id="GO:0016874">
    <property type="term" value="F:ligase activity"/>
    <property type="evidence" value="ECO:0007669"/>
    <property type="project" value="UniProtKB-KW"/>
</dbReference>
<protein>
    <submittedName>
        <fullName evidence="4">Long-chain fatty acid--CoA ligase</fullName>
    </submittedName>
</protein>
<organism evidence="4 5">
    <name type="scientific">Thermobifida alba</name>
    <name type="common">Thermomonospora alba</name>
    <dbReference type="NCBI Taxonomy" id="53522"/>
    <lineage>
        <taxon>Bacteria</taxon>
        <taxon>Bacillati</taxon>
        <taxon>Actinomycetota</taxon>
        <taxon>Actinomycetes</taxon>
        <taxon>Streptosporangiales</taxon>
        <taxon>Nocardiopsidaceae</taxon>
        <taxon>Thermobifida</taxon>
    </lineage>
</organism>
<dbReference type="PANTHER" id="PTHR43272">
    <property type="entry name" value="LONG-CHAIN-FATTY-ACID--COA LIGASE"/>
    <property type="match status" value="1"/>
</dbReference>
<keyword evidence="4" id="KW-0436">Ligase</keyword>
<dbReference type="EMBL" id="CP051627">
    <property type="protein sequence ID" value="UPT20930.1"/>
    <property type="molecule type" value="Genomic_DNA"/>
</dbReference>